<evidence type="ECO:0000313" key="3">
    <source>
        <dbReference type="Proteomes" id="UP000694255"/>
    </source>
</evidence>
<evidence type="ECO:0008006" key="4">
    <source>
        <dbReference type="Google" id="ProtNLM"/>
    </source>
</evidence>
<keyword evidence="3" id="KW-1185">Reference proteome</keyword>
<evidence type="ECO:0000256" key="1">
    <source>
        <dbReference type="SAM" id="MobiDB-lite"/>
    </source>
</evidence>
<name>A0A8J5UVP6_9ASCO</name>
<comment type="caution">
    <text evidence="2">The sequence shown here is derived from an EMBL/GenBank/DDBJ whole genome shotgun (WGS) entry which is preliminary data.</text>
</comment>
<reference evidence="2 3" key="1">
    <citation type="journal article" date="2021" name="DNA Res.">
        <title>Genome analysis of Candida subhashii reveals its hybrid nature and dual mitochondrial genome conformations.</title>
        <authorList>
            <person name="Mixao V."/>
            <person name="Hegedusova E."/>
            <person name="Saus E."/>
            <person name="Pryszcz L.P."/>
            <person name="Cillingova A."/>
            <person name="Nosek J."/>
            <person name="Gabaldon T."/>
        </authorList>
    </citation>
    <scope>NUCLEOTIDE SEQUENCE [LARGE SCALE GENOMIC DNA]</scope>
    <source>
        <strain evidence="2 3">CBS 10753</strain>
    </source>
</reference>
<dbReference type="OrthoDB" id="5563539at2759"/>
<feature type="region of interest" description="Disordered" evidence="1">
    <location>
        <begin position="153"/>
        <end position="177"/>
    </location>
</feature>
<organism evidence="2 3">
    <name type="scientific">[Candida] subhashii</name>
    <dbReference type="NCBI Taxonomy" id="561895"/>
    <lineage>
        <taxon>Eukaryota</taxon>
        <taxon>Fungi</taxon>
        <taxon>Dikarya</taxon>
        <taxon>Ascomycota</taxon>
        <taxon>Saccharomycotina</taxon>
        <taxon>Pichiomycetes</taxon>
        <taxon>Debaryomycetaceae</taxon>
        <taxon>Spathaspora</taxon>
    </lineage>
</organism>
<dbReference type="Proteomes" id="UP000694255">
    <property type="component" value="Unassembled WGS sequence"/>
</dbReference>
<protein>
    <recommendedName>
        <fullName evidence="4">Nitrogen regulatory protein areA GATA-like domain-containing protein</fullName>
    </recommendedName>
</protein>
<dbReference type="GeneID" id="73472113"/>
<dbReference type="AlphaFoldDB" id="A0A8J5UVP6"/>
<gene>
    <name evidence="2" type="ORF">J8A68_005313</name>
</gene>
<sequence>MYYYDDMVVGPSSQQIPTFRENIDYLEYVPNTNTKHYLHDNINLIKFMKYINNNPDYKLHNAFLYQRLSNICWRRFSKNFHQLSEINPYVINWDKNSDITWLFGPKIASEEQEQQQPEQPKQTTSIYSCQEEEDNMSVSSLVSESSINSTFNDDDEFSASSRKNSTISSSSSYYDEDEEDDYNWNLKSILKKGHKEEEEDEDYLCISDLKHHQQRKKVSFNYIVNTREIINGISVDYDFLDHDCL</sequence>
<accession>A0A8J5UVP6</accession>
<feature type="compositionally biased region" description="Polar residues" evidence="1">
    <location>
        <begin position="158"/>
        <end position="167"/>
    </location>
</feature>
<dbReference type="EMBL" id="JAGSYN010000256">
    <property type="protein sequence ID" value="KAG7661174.1"/>
    <property type="molecule type" value="Genomic_DNA"/>
</dbReference>
<evidence type="ECO:0000313" key="2">
    <source>
        <dbReference type="EMBL" id="KAG7661174.1"/>
    </source>
</evidence>
<proteinExistence type="predicted"/>
<dbReference type="RefSeq" id="XP_049261407.1">
    <property type="nucleotide sequence ID" value="XM_049409366.1"/>
</dbReference>